<accession>A0A9P6HHE4</accession>
<dbReference type="PANTHER" id="PTHR20963:SF42">
    <property type="entry name" value="PHOSPHOGLYCERATE MUTASE-LIKE PROTEIN"/>
    <property type="match status" value="1"/>
</dbReference>
<dbReference type="GO" id="GO:0003993">
    <property type="term" value="F:acid phosphatase activity"/>
    <property type="evidence" value="ECO:0007669"/>
    <property type="project" value="TreeGrafter"/>
</dbReference>
<evidence type="ECO:0000313" key="5">
    <source>
        <dbReference type="Proteomes" id="UP000736335"/>
    </source>
</evidence>
<organism evidence="4 5">
    <name type="scientific">Thelephora terrestris</name>
    <dbReference type="NCBI Taxonomy" id="56493"/>
    <lineage>
        <taxon>Eukaryota</taxon>
        <taxon>Fungi</taxon>
        <taxon>Dikarya</taxon>
        <taxon>Basidiomycota</taxon>
        <taxon>Agaricomycotina</taxon>
        <taxon>Agaricomycetes</taxon>
        <taxon>Thelephorales</taxon>
        <taxon>Thelephoraceae</taxon>
        <taxon>Thelephora</taxon>
    </lineage>
</organism>
<reference evidence="4" key="2">
    <citation type="submission" date="2020-11" db="EMBL/GenBank/DDBJ databases">
        <authorList>
            <consortium name="DOE Joint Genome Institute"/>
            <person name="Kuo A."/>
            <person name="Miyauchi S."/>
            <person name="Kiss E."/>
            <person name="Drula E."/>
            <person name="Kohler A."/>
            <person name="Sanchez-Garcia M."/>
            <person name="Andreopoulos B."/>
            <person name="Barry K.W."/>
            <person name="Bonito G."/>
            <person name="Buee M."/>
            <person name="Carver A."/>
            <person name="Chen C."/>
            <person name="Cichocki N."/>
            <person name="Clum A."/>
            <person name="Culley D."/>
            <person name="Crous P.W."/>
            <person name="Fauchery L."/>
            <person name="Girlanda M."/>
            <person name="Hayes R."/>
            <person name="Keri Z."/>
            <person name="Labutti K."/>
            <person name="Lipzen A."/>
            <person name="Lombard V."/>
            <person name="Magnuson J."/>
            <person name="Maillard F."/>
            <person name="Morin E."/>
            <person name="Murat C."/>
            <person name="Nolan M."/>
            <person name="Ohm R."/>
            <person name="Pangilinan J."/>
            <person name="Pereira M."/>
            <person name="Perotto S."/>
            <person name="Peter M."/>
            <person name="Riley R."/>
            <person name="Sitrit Y."/>
            <person name="Stielow B."/>
            <person name="Szollosi G."/>
            <person name="Zifcakova L."/>
            <person name="Stursova M."/>
            <person name="Spatafora J.W."/>
            <person name="Tedersoo L."/>
            <person name="Vaario L.-M."/>
            <person name="Yamada A."/>
            <person name="Yan M."/>
            <person name="Wang P."/>
            <person name="Xu J."/>
            <person name="Bruns T."/>
            <person name="Baldrian P."/>
            <person name="Vilgalys R."/>
            <person name="Henrissat B."/>
            <person name="Grigoriev I.V."/>
            <person name="Hibbett D."/>
            <person name="Nagy L.G."/>
            <person name="Martin F.M."/>
        </authorList>
    </citation>
    <scope>NUCLEOTIDE SEQUENCE</scope>
    <source>
        <strain evidence="4">UH-Tt-Lm1</strain>
    </source>
</reference>
<dbReference type="CDD" id="cd07061">
    <property type="entry name" value="HP_HAP_like"/>
    <property type="match status" value="1"/>
</dbReference>
<evidence type="ECO:0000256" key="1">
    <source>
        <dbReference type="ARBA" id="ARBA00022801"/>
    </source>
</evidence>
<reference evidence="4" key="1">
    <citation type="journal article" date="2020" name="Nat. Commun.">
        <title>Large-scale genome sequencing of mycorrhizal fungi provides insights into the early evolution of symbiotic traits.</title>
        <authorList>
            <person name="Miyauchi S."/>
            <person name="Kiss E."/>
            <person name="Kuo A."/>
            <person name="Drula E."/>
            <person name="Kohler A."/>
            <person name="Sanchez-Garcia M."/>
            <person name="Morin E."/>
            <person name="Andreopoulos B."/>
            <person name="Barry K.W."/>
            <person name="Bonito G."/>
            <person name="Buee M."/>
            <person name="Carver A."/>
            <person name="Chen C."/>
            <person name="Cichocki N."/>
            <person name="Clum A."/>
            <person name="Culley D."/>
            <person name="Crous P.W."/>
            <person name="Fauchery L."/>
            <person name="Girlanda M."/>
            <person name="Hayes R.D."/>
            <person name="Keri Z."/>
            <person name="LaButti K."/>
            <person name="Lipzen A."/>
            <person name="Lombard V."/>
            <person name="Magnuson J."/>
            <person name="Maillard F."/>
            <person name="Murat C."/>
            <person name="Nolan M."/>
            <person name="Ohm R.A."/>
            <person name="Pangilinan J."/>
            <person name="Pereira M.F."/>
            <person name="Perotto S."/>
            <person name="Peter M."/>
            <person name="Pfister S."/>
            <person name="Riley R."/>
            <person name="Sitrit Y."/>
            <person name="Stielow J.B."/>
            <person name="Szollosi G."/>
            <person name="Zifcakova L."/>
            <person name="Stursova M."/>
            <person name="Spatafora J.W."/>
            <person name="Tedersoo L."/>
            <person name="Vaario L.M."/>
            <person name="Yamada A."/>
            <person name="Yan M."/>
            <person name="Wang P."/>
            <person name="Xu J."/>
            <person name="Bruns T."/>
            <person name="Baldrian P."/>
            <person name="Vilgalys R."/>
            <person name="Dunand C."/>
            <person name="Henrissat B."/>
            <person name="Grigoriev I.V."/>
            <person name="Hibbett D."/>
            <person name="Nagy L.G."/>
            <person name="Martin F.M."/>
        </authorList>
    </citation>
    <scope>NUCLEOTIDE SEQUENCE</scope>
    <source>
        <strain evidence="4">UH-Tt-Lm1</strain>
    </source>
</reference>
<dbReference type="AlphaFoldDB" id="A0A9P6HHE4"/>
<keyword evidence="1" id="KW-0378">Hydrolase</keyword>
<keyword evidence="3" id="KW-0812">Transmembrane</keyword>
<proteinExistence type="predicted"/>
<dbReference type="Proteomes" id="UP000736335">
    <property type="component" value="Unassembled WGS sequence"/>
</dbReference>
<keyword evidence="5" id="KW-1185">Reference proteome</keyword>
<name>A0A9P6HHE4_9AGAM</name>
<dbReference type="InterPro" id="IPR000560">
    <property type="entry name" value="His_Pase_clade-2"/>
</dbReference>
<dbReference type="InterPro" id="IPR029033">
    <property type="entry name" value="His_PPase_superfam"/>
</dbReference>
<comment type="caution">
    <text evidence="4">The sequence shown here is derived from an EMBL/GenBank/DDBJ whole genome shotgun (WGS) entry which is preliminary data.</text>
</comment>
<keyword evidence="3" id="KW-0472">Membrane</keyword>
<protein>
    <submittedName>
        <fullName evidence="4">Phosphoglycerate mutase-like protein</fullName>
    </submittedName>
</protein>
<feature type="region of interest" description="Disordered" evidence="2">
    <location>
        <begin position="1"/>
        <end position="20"/>
    </location>
</feature>
<evidence type="ECO:0000256" key="2">
    <source>
        <dbReference type="SAM" id="MobiDB-lite"/>
    </source>
</evidence>
<evidence type="ECO:0000256" key="3">
    <source>
        <dbReference type="SAM" id="Phobius"/>
    </source>
</evidence>
<dbReference type="Pfam" id="PF00328">
    <property type="entry name" value="His_Phos_2"/>
    <property type="match status" value="1"/>
</dbReference>
<gene>
    <name evidence="4" type="ORF">BJ322DRAFT_1053115</name>
</gene>
<keyword evidence="3" id="KW-1133">Transmembrane helix</keyword>
<sequence>MSTRYPKDVEGQPNAQDDYAADGYEEVPLISPKETQYSPQKRHFSWIHIFVAFLAGILVQFFVGSMSSGSISLPDWSISSGVSSNTDANDGLVPPYVGSTEVHNYPPTDPTGVDTELFPTNVGYAGPTPTGAEPAVFLTAPSYPQHSGAANLLVPPKFFGAKTSSGKPFDLFRSWGNLSPWFSVPKGAFGVNSGPEPPETCRVTGLHFVHRHGARYPTGSKGYGSVAKFATKIHDYGTKWSAHGSLSFLNDWTYKLGEEILTPFGRHQLFDLGVSMRMKYGFLLKNFTETNTLPVFRTESQNRMWSSAMHFAIGFFGYPFEGQYEQSITVEHEGFNNTLSPEKTCPNEHLTNRATWYVRRWVEIYLKAARKRLNAHLDGIKLEPEDVYGMQMMCAYETVALGYSKFCELFTVEEWEGFDYSLDIYFWYDSAFGSPFGKVLGIGYIQELVARLTRTPIPVHNTSTNGTLDDNHITFPLDGRSLYVDATHEVVVLQILTALNLSTLADSGPLPYDHIPKERSFRSSLLAPFATNIQFQLLSCADPSLTSTEQIRVIVNDGVVPLSPLKGCFKDPKHGMCSVSGFVESMKESISELDWTWYCHGNWTLPKGDKWKTVDGTVHREDL</sequence>
<dbReference type="SUPFAM" id="SSF53254">
    <property type="entry name" value="Phosphoglycerate mutase-like"/>
    <property type="match status" value="1"/>
</dbReference>
<dbReference type="EMBL" id="WIUZ02000005">
    <property type="protein sequence ID" value="KAF9786998.1"/>
    <property type="molecule type" value="Genomic_DNA"/>
</dbReference>
<dbReference type="PROSITE" id="PS00616">
    <property type="entry name" value="HIS_ACID_PHOSPHAT_1"/>
    <property type="match status" value="1"/>
</dbReference>
<dbReference type="Gene3D" id="3.40.50.1240">
    <property type="entry name" value="Phosphoglycerate mutase-like"/>
    <property type="match status" value="1"/>
</dbReference>
<dbReference type="InterPro" id="IPR033379">
    <property type="entry name" value="Acid_Pase_AS"/>
</dbReference>
<feature type="compositionally biased region" description="Basic and acidic residues" evidence="2">
    <location>
        <begin position="1"/>
        <end position="10"/>
    </location>
</feature>
<evidence type="ECO:0000313" key="4">
    <source>
        <dbReference type="EMBL" id="KAF9786998.1"/>
    </source>
</evidence>
<dbReference type="OrthoDB" id="6509975at2759"/>
<feature type="transmembrane region" description="Helical" evidence="3">
    <location>
        <begin position="43"/>
        <end position="63"/>
    </location>
</feature>
<dbReference type="PANTHER" id="PTHR20963">
    <property type="entry name" value="MULTIPLE INOSITOL POLYPHOSPHATE PHOSPHATASE-RELATED"/>
    <property type="match status" value="1"/>
</dbReference>